<dbReference type="Gene3D" id="3.30.420.110">
    <property type="entry name" value="MutS, connector domain"/>
    <property type="match status" value="1"/>
</dbReference>
<dbReference type="GO" id="GO:0030983">
    <property type="term" value="F:mismatched DNA binding"/>
    <property type="evidence" value="ECO:0007669"/>
    <property type="project" value="InterPro"/>
</dbReference>
<evidence type="ECO:0000256" key="5">
    <source>
        <dbReference type="ARBA" id="ARBA00023125"/>
    </source>
</evidence>
<comment type="subunit">
    <text evidence="8">Heterodimer consisting of MSH2-MSH3 (MutS beta). Forms a ternary complex with MutL alpha (MLH1-PMS1).</text>
</comment>
<dbReference type="Pfam" id="PF05192">
    <property type="entry name" value="MutS_III"/>
    <property type="match status" value="1"/>
</dbReference>
<dbReference type="InterPro" id="IPR045076">
    <property type="entry name" value="MutS"/>
</dbReference>
<evidence type="ECO:0000256" key="6">
    <source>
        <dbReference type="ARBA" id="ARBA00023204"/>
    </source>
</evidence>
<proteinExistence type="inferred from homology"/>
<dbReference type="Gene3D" id="3.40.1170.10">
    <property type="entry name" value="DNA repair protein MutS, domain I"/>
    <property type="match status" value="1"/>
</dbReference>
<dbReference type="OrthoDB" id="2534523at2759"/>
<evidence type="ECO:0000256" key="7">
    <source>
        <dbReference type="ARBA" id="ARBA00025373"/>
    </source>
</evidence>
<dbReference type="GO" id="GO:0005524">
    <property type="term" value="F:ATP binding"/>
    <property type="evidence" value="ECO:0007669"/>
    <property type="project" value="UniProtKB-KW"/>
</dbReference>
<evidence type="ECO:0000256" key="1">
    <source>
        <dbReference type="ARBA" id="ARBA00006271"/>
    </source>
</evidence>
<dbReference type="PANTHER" id="PTHR11361:SF34">
    <property type="entry name" value="DNA MISMATCH REPAIR PROTEIN MSH1, MITOCHONDRIAL"/>
    <property type="match status" value="1"/>
</dbReference>
<name>A0A9P0W0B4_9ASCO</name>
<dbReference type="EMBL" id="CAKXYY010000019">
    <property type="protein sequence ID" value="CAH2354825.1"/>
    <property type="molecule type" value="Genomic_DNA"/>
</dbReference>
<organism evidence="10 11">
    <name type="scientific">[Candida] railenensis</name>
    <dbReference type="NCBI Taxonomy" id="45579"/>
    <lineage>
        <taxon>Eukaryota</taxon>
        <taxon>Fungi</taxon>
        <taxon>Dikarya</taxon>
        <taxon>Ascomycota</taxon>
        <taxon>Saccharomycotina</taxon>
        <taxon>Pichiomycetes</taxon>
        <taxon>Debaryomycetaceae</taxon>
        <taxon>Kurtzmaniella</taxon>
    </lineage>
</organism>
<dbReference type="GO" id="GO:0005739">
    <property type="term" value="C:mitochondrion"/>
    <property type="evidence" value="ECO:0007669"/>
    <property type="project" value="TreeGrafter"/>
</dbReference>
<dbReference type="AlphaFoldDB" id="A0A9P0W0B4"/>
<reference evidence="10" key="1">
    <citation type="submission" date="2022-03" db="EMBL/GenBank/DDBJ databases">
        <authorList>
            <person name="Legras J.-L."/>
            <person name="Devillers H."/>
            <person name="Grondin C."/>
        </authorList>
    </citation>
    <scope>NUCLEOTIDE SEQUENCE</scope>
    <source>
        <strain evidence="10">CLIB 1423</strain>
    </source>
</reference>
<dbReference type="InterPro" id="IPR036678">
    <property type="entry name" value="MutS_con_dom_sf"/>
</dbReference>
<dbReference type="Pfam" id="PF00488">
    <property type="entry name" value="MutS_V"/>
    <property type="match status" value="1"/>
</dbReference>
<evidence type="ECO:0000256" key="3">
    <source>
        <dbReference type="ARBA" id="ARBA00022763"/>
    </source>
</evidence>
<dbReference type="SUPFAM" id="SSF52540">
    <property type="entry name" value="P-loop containing nucleoside triphosphate hydrolases"/>
    <property type="match status" value="1"/>
</dbReference>
<dbReference type="GO" id="GO:0043504">
    <property type="term" value="P:mitochondrial DNA repair"/>
    <property type="evidence" value="ECO:0007669"/>
    <property type="project" value="TreeGrafter"/>
</dbReference>
<dbReference type="SMART" id="SM00533">
    <property type="entry name" value="MUTSd"/>
    <property type="match status" value="1"/>
</dbReference>
<dbReference type="InterPro" id="IPR000432">
    <property type="entry name" value="DNA_mismatch_repair_MutS_C"/>
</dbReference>
<dbReference type="GO" id="GO:0006298">
    <property type="term" value="P:mismatch repair"/>
    <property type="evidence" value="ECO:0007669"/>
    <property type="project" value="InterPro"/>
</dbReference>
<dbReference type="GO" id="GO:0140664">
    <property type="term" value="F:ATP-dependent DNA damage sensor activity"/>
    <property type="evidence" value="ECO:0007669"/>
    <property type="project" value="InterPro"/>
</dbReference>
<dbReference type="Proteomes" id="UP000837801">
    <property type="component" value="Unassembled WGS sequence"/>
</dbReference>
<dbReference type="InterPro" id="IPR007860">
    <property type="entry name" value="DNA_mmatch_repair_MutS_con_dom"/>
</dbReference>
<feature type="domain" description="DNA mismatch repair proteins mutS family" evidence="9">
    <location>
        <begin position="922"/>
        <end position="938"/>
    </location>
</feature>
<dbReference type="InterPro" id="IPR007695">
    <property type="entry name" value="DNA_mismatch_repair_MutS-lik_N"/>
</dbReference>
<dbReference type="Pfam" id="PF01624">
    <property type="entry name" value="MutS_I"/>
    <property type="match status" value="1"/>
</dbReference>
<comment type="function">
    <text evidence="7">Component of the post-replicative DNA mismatch repair system (MMR). Heterodimerizes with MSH2 to form MutS beta, which binds to DNA mismatches thereby initiating DNA repair. MSH3 provides substrate-binding and substrate specificity to the complex. When bound, the MutS beta heterodimer bends the DNA helix and shields approximately 20 base pairs. Acts mainly to repair insertion-deletion loops (IDLs) from 2 to 13 nucleotides in size, but can also repair base-base and single insertion-deletion mismatches that occur during replication. After mismatch binding, forms a ternary complex with the MutL alpha heterodimer, which is thought to be responsible for directing the downstream MMR events, including strand discrimination, excision, and resynthesis. ATP binding and hydrolysis play a pivotal role in mismatch repair functions.</text>
</comment>
<accession>A0A9P0W0B4</accession>
<evidence type="ECO:0000313" key="11">
    <source>
        <dbReference type="Proteomes" id="UP000837801"/>
    </source>
</evidence>
<keyword evidence="11" id="KW-1185">Reference proteome</keyword>
<dbReference type="InterPro" id="IPR007696">
    <property type="entry name" value="DNA_mismatch_repair_MutS_core"/>
</dbReference>
<dbReference type="Gene3D" id="1.10.1420.10">
    <property type="match status" value="1"/>
</dbReference>
<evidence type="ECO:0000259" key="9">
    <source>
        <dbReference type="PROSITE" id="PS00486"/>
    </source>
</evidence>
<keyword evidence="6" id="KW-0234">DNA repair</keyword>
<dbReference type="PANTHER" id="PTHR11361">
    <property type="entry name" value="DNA MISMATCH REPAIR PROTEIN MUTS FAMILY MEMBER"/>
    <property type="match status" value="1"/>
</dbReference>
<evidence type="ECO:0000313" key="10">
    <source>
        <dbReference type="EMBL" id="CAH2354825.1"/>
    </source>
</evidence>
<dbReference type="GO" id="GO:0005634">
    <property type="term" value="C:nucleus"/>
    <property type="evidence" value="ECO:0007669"/>
    <property type="project" value="TreeGrafter"/>
</dbReference>
<dbReference type="InterPro" id="IPR017261">
    <property type="entry name" value="DNA_mismatch_repair_MutS/MSH"/>
</dbReference>
<gene>
    <name evidence="10" type="ORF">CLIB1423_19S01200</name>
</gene>
<dbReference type="SUPFAM" id="SSF48334">
    <property type="entry name" value="DNA repair protein MutS, domain III"/>
    <property type="match status" value="1"/>
</dbReference>
<keyword evidence="4" id="KW-0067">ATP-binding</keyword>
<sequence>MTSGCMILIRSGSMLVHAANISLKGSSLVSRCFPKVRLLPFGHRTRAASSSSKLNSLQNEIKNNSFVPVDEEGRNDFKTQLKPISKSTKKTKSKAKSKASVAVEITEPTNLEESESWDRGGRTDDNSLTPLQEAIRKIVNENSDCVSLVQVGSFYELYFHQAEEYGPKLGIKVALRTTKNFQVPMAGFPVYQLEKYVKILVHDLGENVAIVDQIDAGNGSTAEGAISGMPLLRRVSRIVSPGTLIDESFMNFNQNNYLLSISLPPQISGAAGGIGDSKYIELDPELEVGLAWCDVSLGEFNVQQTTLRELMSDITRINPSEIILPKSLQKNPYLKEHSWLKDLNRFFVRFQKEYTETMLSLAETHFDMNRKSLVRSLDNLTKKQIAASHMILSYIATNLPESKPVFDFPREHWSNKVLKMDPRTREALELNTRVVASNSTASTLFSTIRRTMTDSGTRMLRQWINAPILEKNELVRRQDFVESFESNVILRLKLREKLSAMDDFVRSIQRLSLNVGDTPTHLKSIASGLQTAEEIVDLMHVEVQPKYQHLLEDVLKTKIPSQLAKRILNTFEVDEIEPETEHFQDDENLNEENEVVVQLSSKDIKGVVSSKYDESIEKYRLTKKVKRSSPSSSAPTIPTTFQFSVKKTFNKELKDAHDEYSKLLLKERTIFSQIVSKIEATGSKIKIVEKAIHGKHLDVIQLKASESSLSNVISLFDSDQIKEQRQTSLVIKPDEWHTVKEKIERVLFKIFKHEERIIQQLRREALDEIVDVREIGRQIDFLDVTSSFAVLALECNLVRPKFAKENKLDINEGRHIVVEDGLKQSGELFIPNDTNINSSSSRLWVITGPNMGGKSTYLRQNALIVILAQIGSYVPARSCKLGLVDRIFTRIGASDDISRDLSTFMVEMVETSNILENATEKSLAIVDELGRGTSGKEGLSIAYGALVSLLTVNKCRTMFATHYGVELQQLLNEDNMDQSKVKYYKTGVKGGEGKFILDHKLRPGISKRSYALEVAEMAGFPKHALQISSRAWEMLNK</sequence>
<keyword evidence="5" id="KW-0238">DNA-binding</keyword>
<keyword evidence="2" id="KW-0547">Nucleotide-binding</keyword>
<keyword evidence="3" id="KW-0227">DNA damage</keyword>
<evidence type="ECO:0000256" key="8">
    <source>
        <dbReference type="ARBA" id="ARBA00025902"/>
    </source>
</evidence>
<dbReference type="SMART" id="SM00534">
    <property type="entry name" value="MUTSac"/>
    <property type="match status" value="1"/>
</dbReference>
<dbReference type="SUPFAM" id="SSF55271">
    <property type="entry name" value="DNA repair protein MutS, domain I"/>
    <property type="match status" value="1"/>
</dbReference>
<dbReference type="Gene3D" id="3.40.50.300">
    <property type="entry name" value="P-loop containing nucleotide triphosphate hydrolases"/>
    <property type="match status" value="1"/>
</dbReference>
<dbReference type="Pfam" id="PF05188">
    <property type="entry name" value="MutS_II"/>
    <property type="match status" value="1"/>
</dbReference>
<dbReference type="InterPro" id="IPR027417">
    <property type="entry name" value="P-loop_NTPase"/>
</dbReference>
<dbReference type="InterPro" id="IPR036187">
    <property type="entry name" value="DNA_mismatch_repair_MutS_sf"/>
</dbReference>
<dbReference type="InterPro" id="IPR016151">
    <property type="entry name" value="DNA_mismatch_repair_MutS_N"/>
</dbReference>
<dbReference type="PIRSF" id="PIRSF037677">
    <property type="entry name" value="DNA_mis_repair_Msh6"/>
    <property type="match status" value="1"/>
</dbReference>
<comment type="similarity">
    <text evidence="1">Belongs to the DNA mismatch repair MutS family.</text>
</comment>
<dbReference type="SUPFAM" id="SSF53150">
    <property type="entry name" value="DNA repair protein MutS, domain II"/>
    <property type="match status" value="1"/>
</dbReference>
<evidence type="ECO:0000256" key="2">
    <source>
        <dbReference type="ARBA" id="ARBA00022741"/>
    </source>
</evidence>
<evidence type="ECO:0000256" key="4">
    <source>
        <dbReference type="ARBA" id="ARBA00022840"/>
    </source>
</evidence>
<dbReference type="PROSITE" id="PS00486">
    <property type="entry name" value="DNA_MISMATCH_REPAIR_2"/>
    <property type="match status" value="1"/>
</dbReference>
<comment type="caution">
    <text evidence="10">The sequence shown here is derived from an EMBL/GenBank/DDBJ whole genome shotgun (WGS) entry which is preliminary data.</text>
</comment>
<protein>
    <submittedName>
        <fullName evidence="10">DNA mismatch repair protein Msh1p, mitochondrial</fullName>
    </submittedName>
</protein>